<feature type="region of interest" description="Disordered" evidence="1">
    <location>
        <begin position="128"/>
        <end position="148"/>
    </location>
</feature>
<evidence type="ECO:0000313" key="3">
    <source>
        <dbReference type="Proteomes" id="UP001159641"/>
    </source>
</evidence>
<sequence length="242" mass="25135">MLRLAAAGRLAGRSGRGVDERDADSNEHYGLTQKKMCLRTWPSSEDGPHAALVSLAGGALFHTPSPNLPNRSSSSTAQVRDYVGAKPGAGVRSASPGSWGPRPARAHPLSSFLIQVLAALCGPAALTPSPPLQPSTKASLGSTTSSHLDHGHVTSPACPFLIFFVLWLEGSNVPAVHELSTQLRTARGPPPAPRGAHHAQLGQPTEKFHGKNRDSANPQGVGRSREPQKCGVPRAEATGGGG</sequence>
<name>A0AB34HGJ3_ESCRO</name>
<protein>
    <submittedName>
        <fullName evidence="2">Uncharacterized protein</fullName>
    </submittedName>
</protein>
<accession>A0AB34HGJ3</accession>
<comment type="caution">
    <text evidence="2">The sequence shown here is derived from an EMBL/GenBank/DDBJ whole genome shotgun (WGS) entry which is preliminary data.</text>
</comment>
<keyword evidence="3" id="KW-1185">Reference proteome</keyword>
<dbReference type="Proteomes" id="UP001159641">
    <property type="component" value="Unassembled WGS sequence"/>
</dbReference>
<feature type="region of interest" description="Disordered" evidence="1">
    <location>
        <begin position="1"/>
        <end position="27"/>
    </location>
</feature>
<dbReference type="EMBL" id="JAIQCJ010001387">
    <property type="protein sequence ID" value="KAJ8789900.1"/>
    <property type="molecule type" value="Genomic_DNA"/>
</dbReference>
<feature type="compositionally biased region" description="Low complexity" evidence="1">
    <location>
        <begin position="1"/>
        <end position="13"/>
    </location>
</feature>
<proteinExistence type="predicted"/>
<evidence type="ECO:0000256" key="1">
    <source>
        <dbReference type="SAM" id="MobiDB-lite"/>
    </source>
</evidence>
<gene>
    <name evidence="2" type="ORF">J1605_021598</name>
</gene>
<evidence type="ECO:0000313" key="2">
    <source>
        <dbReference type="EMBL" id="KAJ8789900.1"/>
    </source>
</evidence>
<dbReference type="AlphaFoldDB" id="A0AB34HGJ3"/>
<organism evidence="2 3">
    <name type="scientific">Eschrichtius robustus</name>
    <name type="common">California gray whale</name>
    <name type="synonym">Eschrichtius gibbosus</name>
    <dbReference type="NCBI Taxonomy" id="9764"/>
    <lineage>
        <taxon>Eukaryota</taxon>
        <taxon>Metazoa</taxon>
        <taxon>Chordata</taxon>
        <taxon>Craniata</taxon>
        <taxon>Vertebrata</taxon>
        <taxon>Euteleostomi</taxon>
        <taxon>Mammalia</taxon>
        <taxon>Eutheria</taxon>
        <taxon>Laurasiatheria</taxon>
        <taxon>Artiodactyla</taxon>
        <taxon>Whippomorpha</taxon>
        <taxon>Cetacea</taxon>
        <taxon>Mysticeti</taxon>
        <taxon>Eschrichtiidae</taxon>
        <taxon>Eschrichtius</taxon>
    </lineage>
</organism>
<feature type="region of interest" description="Disordered" evidence="1">
    <location>
        <begin position="183"/>
        <end position="242"/>
    </location>
</feature>
<feature type="compositionally biased region" description="Basic and acidic residues" evidence="1">
    <location>
        <begin position="16"/>
        <end position="27"/>
    </location>
</feature>
<reference evidence="2 3" key="1">
    <citation type="submission" date="2022-11" db="EMBL/GenBank/DDBJ databases">
        <title>Whole genome sequence of Eschrichtius robustus ER-17-0199.</title>
        <authorList>
            <person name="Bruniche-Olsen A."/>
            <person name="Black A.N."/>
            <person name="Fields C.J."/>
            <person name="Walden K."/>
            <person name="Dewoody J.A."/>
        </authorList>
    </citation>
    <scope>NUCLEOTIDE SEQUENCE [LARGE SCALE GENOMIC DNA]</scope>
    <source>
        <strain evidence="2">ER-17-0199</strain>
        <tissue evidence="2">Blubber</tissue>
    </source>
</reference>
<feature type="compositionally biased region" description="Polar residues" evidence="1">
    <location>
        <begin position="134"/>
        <end position="146"/>
    </location>
</feature>